<organism evidence="5 6">
    <name type="scientific">Pieris macdunnoughi</name>
    <dbReference type="NCBI Taxonomy" id="345717"/>
    <lineage>
        <taxon>Eukaryota</taxon>
        <taxon>Metazoa</taxon>
        <taxon>Ecdysozoa</taxon>
        <taxon>Arthropoda</taxon>
        <taxon>Hexapoda</taxon>
        <taxon>Insecta</taxon>
        <taxon>Pterygota</taxon>
        <taxon>Neoptera</taxon>
        <taxon>Endopterygota</taxon>
        <taxon>Lepidoptera</taxon>
        <taxon>Glossata</taxon>
        <taxon>Ditrysia</taxon>
        <taxon>Papilionoidea</taxon>
        <taxon>Pieridae</taxon>
        <taxon>Pierinae</taxon>
        <taxon>Pieris</taxon>
    </lineage>
</organism>
<comment type="caution">
    <text evidence="5">The sequence shown here is derived from an EMBL/GenBank/DDBJ whole genome shotgun (WGS) entry which is preliminary data.</text>
</comment>
<dbReference type="Proteomes" id="UP000663880">
    <property type="component" value="Unassembled WGS sequence"/>
</dbReference>
<feature type="domain" description="FLYWCH-type" evidence="4">
    <location>
        <begin position="128"/>
        <end position="183"/>
    </location>
</feature>
<reference evidence="5" key="1">
    <citation type="submission" date="2021-02" db="EMBL/GenBank/DDBJ databases">
        <authorList>
            <person name="Steward A R."/>
        </authorList>
    </citation>
    <scope>NUCLEOTIDE SEQUENCE</scope>
</reference>
<dbReference type="AlphaFoldDB" id="A0A821Q8N3"/>
<dbReference type="Pfam" id="PF04500">
    <property type="entry name" value="FLYWCH"/>
    <property type="match status" value="3"/>
</dbReference>
<evidence type="ECO:0000256" key="1">
    <source>
        <dbReference type="ARBA" id="ARBA00022723"/>
    </source>
</evidence>
<evidence type="ECO:0000256" key="2">
    <source>
        <dbReference type="ARBA" id="ARBA00022771"/>
    </source>
</evidence>
<sequence>MKLLTTASLTVKRSTEAFFLPSRAGKSVLIFQNNKFWVNNQYRDKLNWACRDKDAKGCLCRVQTTLYGRFIRIKGGHNHEPNFTPYNFDGPSSAEKYFQRVQNGVKSEKVPSNVDKDSINIFSVYWAKSKLGNPLIVFNGERFRRRGPVVNGRCNWLCIKSDKGCKARITTEYNHVLAVQHSHQYHNIKICNSTPAEPTPTLGLPFPFPCFPGQFRYCLSKRGKPAIEVGAHRFCFNGRAASGKVWWRCSRNPRCRAAVHTFGLRVVQMNSAHTCGVRATPLRPMF</sequence>
<dbReference type="GO" id="GO:0008270">
    <property type="term" value="F:zinc ion binding"/>
    <property type="evidence" value="ECO:0007669"/>
    <property type="project" value="UniProtKB-KW"/>
</dbReference>
<evidence type="ECO:0000313" key="6">
    <source>
        <dbReference type="Proteomes" id="UP000663880"/>
    </source>
</evidence>
<dbReference type="InterPro" id="IPR007588">
    <property type="entry name" value="Znf_FLYWCH"/>
</dbReference>
<keyword evidence="6" id="KW-1185">Reference proteome</keyword>
<protein>
    <recommendedName>
        <fullName evidence="4">FLYWCH-type domain-containing protein</fullName>
    </recommendedName>
</protein>
<keyword evidence="2" id="KW-0863">Zinc-finger</keyword>
<accession>A0A821Q8N3</accession>
<keyword evidence="1" id="KW-0479">Metal-binding</keyword>
<gene>
    <name evidence="5" type="ORF">PMACD_LOCUS4546</name>
</gene>
<evidence type="ECO:0000256" key="3">
    <source>
        <dbReference type="ARBA" id="ARBA00022833"/>
    </source>
</evidence>
<name>A0A821Q8N3_9NEOP</name>
<dbReference type="Gene3D" id="2.20.25.240">
    <property type="match status" value="3"/>
</dbReference>
<dbReference type="EMBL" id="CAJOBZ010000008">
    <property type="protein sequence ID" value="CAF4820140.1"/>
    <property type="molecule type" value="Genomic_DNA"/>
</dbReference>
<proteinExistence type="predicted"/>
<keyword evidence="3" id="KW-0862">Zinc</keyword>
<dbReference type="OrthoDB" id="7239638at2759"/>
<evidence type="ECO:0000313" key="5">
    <source>
        <dbReference type="EMBL" id="CAF4820140.1"/>
    </source>
</evidence>
<evidence type="ECO:0000259" key="4">
    <source>
        <dbReference type="Pfam" id="PF04500"/>
    </source>
</evidence>
<feature type="domain" description="FLYWCH-type" evidence="4">
    <location>
        <begin position="19"/>
        <end position="79"/>
    </location>
</feature>
<feature type="domain" description="FLYWCH-type" evidence="4">
    <location>
        <begin position="219"/>
        <end position="274"/>
    </location>
</feature>